<evidence type="ECO:0000256" key="2">
    <source>
        <dbReference type="ARBA" id="ARBA00022679"/>
    </source>
</evidence>
<organism evidence="6 7">
    <name type="scientific">Caulobacter flavus</name>
    <dbReference type="NCBI Taxonomy" id="1679497"/>
    <lineage>
        <taxon>Bacteria</taxon>
        <taxon>Pseudomonadati</taxon>
        <taxon>Pseudomonadota</taxon>
        <taxon>Alphaproteobacteria</taxon>
        <taxon>Caulobacterales</taxon>
        <taxon>Caulobacteraceae</taxon>
        <taxon>Caulobacter</taxon>
    </lineage>
</organism>
<evidence type="ECO:0000256" key="1">
    <source>
        <dbReference type="ARBA" id="ARBA00022676"/>
    </source>
</evidence>
<reference evidence="5 8" key="2">
    <citation type="submission" date="2018-01" db="EMBL/GenBank/DDBJ databases">
        <title>Complete genome sequence of Caulobacter flavus RHGG3.</title>
        <authorList>
            <person name="Yang E."/>
        </authorList>
    </citation>
    <scope>NUCLEOTIDE SEQUENCE [LARGE SCALE GENOMIC DNA]</scope>
    <source>
        <strain evidence="5 8">RHGG3</strain>
    </source>
</reference>
<dbReference type="Proteomes" id="UP000234483">
    <property type="component" value="Unassembled WGS sequence"/>
</dbReference>
<dbReference type="EMBL" id="CP026100">
    <property type="protein sequence ID" value="AYV47973.1"/>
    <property type="molecule type" value="Genomic_DNA"/>
</dbReference>
<proteinExistence type="predicted"/>
<accession>A0A2N5CXD0</accession>
<dbReference type="EMBL" id="PJRQ01000010">
    <property type="protein sequence ID" value="PLR18464.1"/>
    <property type="molecule type" value="Genomic_DNA"/>
</dbReference>
<dbReference type="KEGG" id="cfh:C1707_17850"/>
<feature type="domain" description="Glycosyltransferase 61 catalytic" evidence="4">
    <location>
        <begin position="141"/>
        <end position="310"/>
    </location>
</feature>
<evidence type="ECO:0000313" key="5">
    <source>
        <dbReference type="EMBL" id="AYV47973.1"/>
    </source>
</evidence>
<reference evidence="6 7" key="1">
    <citation type="submission" date="2017-12" db="EMBL/GenBank/DDBJ databases">
        <title>The genome sequence of Caulobacter flavus CGMCC1 15093.</title>
        <authorList>
            <person name="Gao J."/>
            <person name="Mao X."/>
            <person name="Sun J."/>
        </authorList>
    </citation>
    <scope>NUCLEOTIDE SEQUENCE [LARGE SCALE GENOMIC DNA]</scope>
    <source>
        <strain evidence="6 7">CGMCC1 15093</strain>
    </source>
</reference>
<name>A0A2N5CXD0_9CAUL</name>
<evidence type="ECO:0000313" key="6">
    <source>
        <dbReference type="EMBL" id="PLR18464.1"/>
    </source>
</evidence>
<sequence>MAPLAAFDVIDERQALPVRDVAMLRHAFLHGGVEGWAPLPEPEARAAPPHLVRDLTQAWPFASDTPPEIGEPAICHVRDVDWFPAYGVLAGPEGRVLRSAGGEALHRWPDLAPIAELMRRRAGVAIDRGVVFMPWGGGFNYGHFLLDAMPSMLAAVEQGFAGAAPVLAPRLKAWQRSLLAMAFPECEVREVSGQRVRLDQAVYATSMDHFLHAPNALVRRVAERVVAAVPEPSGARRRIYLSRRSQSMRVMVNEAALEAALESRGFTIVRPERLDAKAQVALMREAEVVVGASGAALANAMFLRPGGRVVEIQPANFTSSWVWAACRQVDVEWRGYVCPSPTDRREAPLLARARRGFRFAYRPPLDDLLEFIDAAL</sequence>
<keyword evidence="3" id="KW-0325">Glycoprotein</keyword>
<keyword evidence="8" id="KW-1185">Reference proteome</keyword>
<evidence type="ECO:0000313" key="7">
    <source>
        <dbReference type="Proteomes" id="UP000234483"/>
    </source>
</evidence>
<dbReference type="OrthoDB" id="7169123at2"/>
<keyword evidence="2" id="KW-0808">Transferase</keyword>
<evidence type="ECO:0000256" key="3">
    <source>
        <dbReference type="ARBA" id="ARBA00023180"/>
    </source>
</evidence>
<gene>
    <name evidence="5" type="ORF">C1707_17850</name>
    <name evidence="6" type="ORF">CFHF_05140</name>
</gene>
<dbReference type="AlphaFoldDB" id="A0A2N5CXD0"/>
<dbReference type="PIRSF" id="PIRSF030158">
    <property type="entry name" value="UCP030158"/>
    <property type="match status" value="1"/>
</dbReference>
<dbReference type="RefSeq" id="WP_101711960.1">
    <property type="nucleotide sequence ID" value="NZ_CP026100.1"/>
</dbReference>
<dbReference type="PANTHER" id="PTHR20961">
    <property type="entry name" value="GLYCOSYLTRANSFERASE"/>
    <property type="match status" value="1"/>
</dbReference>
<evidence type="ECO:0000259" key="4">
    <source>
        <dbReference type="Pfam" id="PF04577"/>
    </source>
</evidence>
<dbReference type="InterPro" id="IPR024698">
    <property type="entry name" value="Caps_psacc_synth_Cps23fI-typ"/>
</dbReference>
<protein>
    <submittedName>
        <fullName evidence="6">Capsular biosynthesis protein</fullName>
    </submittedName>
</protein>
<dbReference type="Pfam" id="PF04577">
    <property type="entry name" value="Glyco_transf_61"/>
    <property type="match status" value="1"/>
</dbReference>
<keyword evidence="1" id="KW-0328">Glycosyltransferase</keyword>
<dbReference type="InterPro" id="IPR007657">
    <property type="entry name" value="Glycosyltransferase_61"/>
</dbReference>
<dbReference type="Proteomes" id="UP000281192">
    <property type="component" value="Chromosome"/>
</dbReference>
<dbReference type="GO" id="GO:0016757">
    <property type="term" value="F:glycosyltransferase activity"/>
    <property type="evidence" value="ECO:0007669"/>
    <property type="project" value="UniProtKB-KW"/>
</dbReference>
<evidence type="ECO:0000313" key="8">
    <source>
        <dbReference type="Proteomes" id="UP000281192"/>
    </source>
</evidence>
<dbReference type="InterPro" id="IPR049625">
    <property type="entry name" value="Glyco_transf_61_cat"/>
</dbReference>